<dbReference type="Proteomes" id="UP000198870">
    <property type="component" value="Unassembled WGS sequence"/>
</dbReference>
<organism evidence="1 2">
    <name type="scientific">Desulfoluna spongiiphila</name>
    <dbReference type="NCBI Taxonomy" id="419481"/>
    <lineage>
        <taxon>Bacteria</taxon>
        <taxon>Pseudomonadati</taxon>
        <taxon>Thermodesulfobacteriota</taxon>
        <taxon>Desulfobacteria</taxon>
        <taxon>Desulfobacterales</taxon>
        <taxon>Desulfolunaceae</taxon>
        <taxon>Desulfoluna</taxon>
    </lineage>
</organism>
<dbReference type="OrthoDB" id="8451820at2"/>
<gene>
    <name evidence="1" type="ORF">SAMN05216233_107160</name>
</gene>
<evidence type="ECO:0000313" key="1">
    <source>
        <dbReference type="EMBL" id="SCY34589.1"/>
    </source>
</evidence>
<dbReference type="STRING" id="419481.SAMN05216233_107160"/>
<keyword evidence="2" id="KW-1185">Reference proteome</keyword>
<reference evidence="1 2" key="1">
    <citation type="submission" date="2016-10" db="EMBL/GenBank/DDBJ databases">
        <authorList>
            <person name="de Groot N.N."/>
        </authorList>
    </citation>
    <scope>NUCLEOTIDE SEQUENCE [LARGE SCALE GENOMIC DNA]</scope>
    <source>
        <strain evidence="1 2">AA1</strain>
    </source>
</reference>
<dbReference type="EMBL" id="FMUX01000007">
    <property type="protein sequence ID" value="SCY34589.1"/>
    <property type="molecule type" value="Genomic_DNA"/>
</dbReference>
<dbReference type="AlphaFoldDB" id="A0A1G5F5R4"/>
<accession>A0A1G5F5R4</accession>
<protein>
    <submittedName>
        <fullName evidence="1">Uncharacterized protein</fullName>
    </submittedName>
</protein>
<dbReference type="RefSeq" id="WP_092210803.1">
    <property type="nucleotide sequence ID" value="NZ_FMUX01000007.1"/>
</dbReference>
<evidence type="ECO:0000313" key="2">
    <source>
        <dbReference type="Proteomes" id="UP000198870"/>
    </source>
</evidence>
<proteinExistence type="predicted"/>
<name>A0A1G5F5R4_9BACT</name>
<sequence>MIPSSQFNFPWSGDVVQYIEPETFFDAIPEEAGDGRMEKAIVNTASYGRQLGLITEVLMALVDEVGPGVQAHGSYKALKKTQEEAEKIKKEMKDATREAARRLLDKLSQSDPDAFKQIMKEFSARS</sequence>